<dbReference type="PANTHER" id="PTHR42718">
    <property type="entry name" value="MAJOR FACILITATOR SUPERFAMILY MULTIDRUG TRANSPORTER MFSC"/>
    <property type="match status" value="1"/>
</dbReference>
<dbReference type="InterPro" id="IPR020846">
    <property type="entry name" value="MFS_dom"/>
</dbReference>
<evidence type="ECO:0000256" key="9">
    <source>
        <dbReference type="SAM" id="Phobius"/>
    </source>
</evidence>
<dbReference type="Proteomes" id="UP001301731">
    <property type="component" value="Chromosome"/>
</dbReference>
<feature type="transmembrane region" description="Helical" evidence="9">
    <location>
        <begin position="487"/>
        <end position="507"/>
    </location>
</feature>
<organism evidence="11 12">
    <name type="scientific">Streptomyces solicathayae</name>
    <dbReference type="NCBI Taxonomy" id="3081768"/>
    <lineage>
        <taxon>Bacteria</taxon>
        <taxon>Bacillati</taxon>
        <taxon>Actinomycetota</taxon>
        <taxon>Actinomycetes</taxon>
        <taxon>Kitasatosporales</taxon>
        <taxon>Streptomycetaceae</taxon>
        <taxon>Streptomyces</taxon>
    </lineage>
</organism>
<dbReference type="PANTHER" id="PTHR42718:SF42">
    <property type="entry name" value="EXPORT PROTEIN"/>
    <property type="match status" value="1"/>
</dbReference>
<feature type="transmembrane region" description="Helical" evidence="9">
    <location>
        <begin position="345"/>
        <end position="366"/>
    </location>
</feature>
<keyword evidence="6 9" id="KW-0472">Membrane</keyword>
<evidence type="ECO:0000256" key="2">
    <source>
        <dbReference type="ARBA" id="ARBA00022448"/>
    </source>
</evidence>
<dbReference type="PRINTS" id="PR01036">
    <property type="entry name" value="TCRTETB"/>
</dbReference>
<evidence type="ECO:0000259" key="10">
    <source>
        <dbReference type="PROSITE" id="PS50850"/>
    </source>
</evidence>
<comment type="subcellular location">
    <subcellularLocation>
        <location evidence="1">Cell membrane</location>
        <topology evidence="1">Multi-pass membrane protein</topology>
    </subcellularLocation>
</comment>
<feature type="transmembrane region" description="Helical" evidence="9">
    <location>
        <begin position="94"/>
        <end position="113"/>
    </location>
</feature>
<dbReference type="PROSITE" id="PS50850">
    <property type="entry name" value="MFS"/>
    <property type="match status" value="1"/>
</dbReference>
<keyword evidence="5 9" id="KW-1133">Transmembrane helix</keyword>
<evidence type="ECO:0000256" key="1">
    <source>
        <dbReference type="ARBA" id="ARBA00004651"/>
    </source>
</evidence>
<dbReference type="InterPro" id="IPR011701">
    <property type="entry name" value="MFS"/>
</dbReference>
<evidence type="ECO:0000256" key="3">
    <source>
        <dbReference type="ARBA" id="ARBA00022475"/>
    </source>
</evidence>
<protein>
    <submittedName>
        <fullName evidence="11">DHA2 family efflux MFS transporter permease subunit</fullName>
    </submittedName>
</protein>
<sequence>MSQPSLGLPPSRVPEAVHRRRWAILGVLMLSLLIVVLDNSILNVAVRTIAAPAPTGIGATQGELEWAINSYTLVFAGLLFTAGLLGDRLGRKKVLLAGITVFGIGSALAALSGTPGELIGYRAVMGLGGAFVMPATMAVLMNVFERDEQPRAIGIWAGGVGLAIAIGPITGGILLEHFWWGSIFLVNVPVVLVALALMAWLVPDSKDPRPGRIDLPGVLLSVLGLVLLVYGIIRSGELGSVTDVTVLVPVLGGLAVLALFVRHEKRSDHPAVDMSYFGKPAFSAAVAAIALVFFSLMGVTFFSAFYLQSVRGYSALQAGLLILPLAVAQTVFAPRARLVVERFGTKAVCTAGMLAVAVGLGAFALFDASTPVWLMEVVFFVQGAGMAHIMTPVTVAVMQALPREKAGSGSAINNTFRQVGGALGVAVLGSVLSSTYRGEIEGHLGALPAGLRETAGESIEATLGAASTLGPAGKALLAPAYDAFLDAMHVTALASAGVALVGALVVARYLPGRGPAGAAAPGASAVPERPAEAGESVR</sequence>
<gene>
    <name evidence="11" type="ORF">R2D22_26395</name>
</gene>
<dbReference type="InterPro" id="IPR036259">
    <property type="entry name" value="MFS_trans_sf"/>
</dbReference>
<dbReference type="Gene3D" id="1.20.1720.10">
    <property type="entry name" value="Multidrug resistance protein D"/>
    <property type="match status" value="1"/>
</dbReference>
<feature type="transmembrane region" description="Helical" evidence="9">
    <location>
        <begin position="119"/>
        <end position="141"/>
    </location>
</feature>
<evidence type="ECO:0000313" key="11">
    <source>
        <dbReference type="EMBL" id="WOX24719.1"/>
    </source>
</evidence>
<feature type="region of interest" description="Disordered" evidence="8">
    <location>
        <begin position="515"/>
        <end position="538"/>
    </location>
</feature>
<dbReference type="Pfam" id="PF07690">
    <property type="entry name" value="MFS_1"/>
    <property type="match status" value="1"/>
</dbReference>
<keyword evidence="3" id="KW-1003">Cell membrane</keyword>
<dbReference type="SUPFAM" id="SSF103473">
    <property type="entry name" value="MFS general substrate transporter"/>
    <property type="match status" value="1"/>
</dbReference>
<feature type="transmembrane region" description="Helical" evidence="9">
    <location>
        <begin position="179"/>
        <end position="201"/>
    </location>
</feature>
<keyword evidence="4 9" id="KW-0812">Transmembrane</keyword>
<keyword evidence="7" id="KW-0046">Antibiotic resistance</keyword>
<accession>A0ABZ0M0Y9</accession>
<evidence type="ECO:0000256" key="7">
    <source>
        <dbReference type="ARBA" id="ARBA00023251"/>
    </source>
</evidence>
<evidence type="ECO:0000256" key="4">
    <source>
        <dbReference type="ARBA" id="ARBA00022692"/>
    </source>
</evidence>
<feature type="domain" description="Major facilitator superfamily (MFS) profile" evidence="10">
    <location>
        <begin position="24"/>
        <end position="514"/>
    </location>
</feature>
<keyword evidence="12" id="KW-1185">Reference proteome</keyword>
<feature type="compositionally biased region" description="Low complexity" evidence="8">
    <location>
        <begin position="515"/>
        <end position="527"/>
    </location>
</feature>
<evidence type="ECO:0000256" key="8">
    <source>
        <dbReference type="SAM" id="MobiDB-lite"/>
    </source>
</evidence>
<dbReference type="Gene3D" id="1.20.1250.20">
    <property type="entry name" value="MFS general substrate transporter like domains"/>
    <property type="match status" value="1"/>
</dbReference>
<feature type="transmembrane region" description="Helical" evidence="9">
    <location>
        <begin position="239"/>
        <end position="261"/>
    </location>
</feature>
<name>A0ABZ0M0Y9_9ACTN</name>
<feature type="transmembrane region" description="Helical" evidence="9">
    <location>
        <begin position="22"/>
        <end position="46"/>
    </location>
</feature>
<evidence type="ECO:0000256" key="6">
    <source>
        <dbReference type="ARBA" id="ARBA00023136"/>
    </source>
</evidence>
<feature type="transmembrane region" description="Helical" evidence="9">
    <location>
        <begin position="313"/>
        <end position="333"/>
    </location>
</feature>
<feature type="transmembrane region" description="Helical" evidence="9">
    <location>
        <begin position="419"/>
        <end position="436"/>
    </location>
</feature>
<keyword evidence="2" id="KW-0813">Transport</keyword>
<feature type="transmembrane region" description="Helical" evidence="9">
    <location>
        <begin position="372"/>
        <end position="398"/>
    </location>
</feature>
<feature type="transmembrane region" description="Helical" evidence="9">
    <location>
        <begin position="153"/>
        <end position="173"/>
    </location>
</feature>
<dbReference type="RefSeq" id="WP_318107165.1">
    <property type="nucleotide sequence ID" value="NZ_CP137573.1"/>
</dbReference>
<dbReference type="EMBL" id="CP137573">
    <property type="protein sequence ID" value="WOX24719.1"/>
    <property type="molecule type" value="Genomic_DNA"/>
</dbReference>
<proteinExistence type="predicted"/>
<dbReference type="NCBIfam" id="TIGR00711">
    <property type="entry name" value="efflux_EmrB"/>
    <property type="match status" value="1"/>
</dbReference>
<reference evidence="11 12" key="1">
    <citation type="submission" date="2023-10" db="EMBL/GenBank/DDBJ databases">
        <title>The genome sequence of Streptomyces sp. HUAS YS2.</title>
        <authorList>
            <person name="Mo P."/>
        </authorList>
    </citation>
    <scope>NUCLEOTIDE SEQUENCE [LARGE SCALE GENOMIC DNA]</scope>
    <source>
        <strain evidence="11 12">HUAS YS2</strain>
    </source>
</reference>
<feature type="transmembrane region" description="Helical" evidence="9">
    <location>
        <begin position="213"/>
        <end position="233"/>
    </location>
</feature>
<evidence type="ECO:0000256" key="5">
    <source>
        <dbReference type="ARBA" id="ARBA00022989"/>
    </source>
</evidence>
<feature type="transmembrane region" description="Helical" evidence="9">
    <location>
        <begin position="282"/>
        <end position="307"/>
    </location>
</feature>
<dbReference type="CDD" id="cd17321">
    <property type="entry name" value="MFS_MMR_MDR_like"/>
    <property type="match status" value="1"/>
</dbReference>
<feature type="transmembrane region" description="Helical" evidence="9">
    <location>
        <begin position="66"/>
        <end position="85"/>
    </location>
</feature>
<dbReference type="InterPro" id="IPR004638">
    <property type="entry name" value="EmrB-like"/>
</dbReference>
<evidence type="ECO:0000313" key="12">
    <source>
        <dbReference type="Proteomes" id="UP001301731"/>
    </source>
</evidence>
<feature type="compositionally biased region" description="Basic and acidic residues" evidence="8">
    <location>
        <begin position="529"/>
        <end position="538"/>
    </location>
</feature>